<evidence type="ECO:0000313" key="5">
    <source>
        <dbReference type="Proteomes" id="UP000095751"/>
    </source>
</evidence>
<protein>
    <submittedName>
        <fullName evidence="4">NAD(P)-binding protein</fullName>
    </submittedName>
</protein>
<dbReference type="CDD" id="cd05233">
    <property type="entry name" value="SDR_c"/>
    <property type="match status" value="1"/>
</dbReference>
<dbReference type="GO" id="GO:0016491">
    <property type="term" value="F:oxidoreductase activity"/>
    <property type="evidence" value="ECO:0007669"/>
    <property type="project" value="UniProtKB-KW"/>
</dbReference>
<feature type="non-terminal residue" evidence="4">
    <location>
        <position position="1"/>
    </location>
</feature>
<accession>A0A1E7ELX9</accession>
<dbReference type="AlphaFoldDB" id="A0A1E7ELX9"/>
<dbReference type="SUPFAM" id="SSF51735">
    <property type="entry name" value="NAD(P)-binding Rossmann-fold domains"/>
    <property type="match status" value="1"/>
</dbReference>
<dbReference type="EMBL" id="KV784394">
    <property type="protein sequence ID" value="OEU06894.1"/>
    <property type="molecule type" value="Genomic_DNA"/>
</dbReference>
<dbReference type="KEGG" id="fcy:FRACYDRAFT_143485"/>
<evidence type="ECO:0000313" key="4">
    <source>
        <dbReference type="EMBL" id="OEU06894.1"/>
    </source>
</evidence>
<dbReference type="InterPro" id="IPR002347">
    <property type="entry name" value="SDR_fam"/>
</dbReference>
<dbReference type="InterPro" id="IPR036291">
    <property type="entry name" value="NAD(P)-bd_dom_sf"/>
</dbReference>
<gene>
    <name evidence="4" type="ORF">FRACYDRAFT_143485</name>
</gene>
<reference evidence="4 5" key="1">
    <citation type="submission" date="2016-09" db="EMBL/GenBank/DDBJ databases">
        <title>Extensive genetic diversity and differential bi-allelic expression allows diatom success in the polar Southern Ocean.</title>
        <authorList>
            <consortium name="DOE Joint Genome Institute"/>
            <person name="Mock T."/>
            <person name="Otillar R.P."/>
            <person name="Strauss J."/>
            <person name="Dupont C."/>
            <person name="Frickenhaus S."/>
            <person name="Maumus F."/>
            <person name="Mcmullan M."/>
            <person name="Sanges R."/>
            <person name="Schmutz J."/>
            <person name="Toseland A."/>
            <person name="Valas R."/>
            <person name="Veluchamy A."/>
            <person name="Ward B.J."/>
            <person name="Allen A."/>
            <person name="Barry K."/>
            <person name="Falciatore A."/>
            <person name="Ferrante M."/>
            <person name="Fortunato A.E."/>
            <person name="Gloeckner G."/>
            <person name="Gruber A."/>
            <person name="Hipkin R."/>
            <person name="Janech M."/>
            <person name="Kroth P."/>
            <person name="Leese F."/>
            <person name="Lindquist E."/>
            <person name="Lyon B.R."/>
            <person name="Martin J."/>
            <person name="Mayer C."/>
            <person name="Parker M."/>
            <person name="Quesneville H."/>
            <person name="Raymond J."/>
            <person name="Uhlig C."/>
            <person name="Valentin K.U."/>
            <person name="Worden A.Z."/>
            <person name="Armbrust E.V."/>
            <person name="Bowler C."/>
            <person name="Green B."/>
            <person name="Moulton V."/>
            <person name="Van Oosterhout C."/>
            <person name="Grigoriev I."/>
        </authorList>
    </citation>
    <scope>NUCLEOTIDE SEQUENCE [LARGE SCALE GENOMIC DNA]</scope>
    <source>
        <strain evidence="4 5">CCMP1102</strain>
    </source>
</reference>
<feature type="domain" description="Ketoreductase" evidence="3">
    <location>
        <begin position="1"/>
        <end position="187"/>
    </location>
</feature>
<keyword evidence="2" id="KW-0560">Oxidoreductase</keyword>
<dbReference type="InterPro" id="IPR057326">
    <property type="entry name" value="KR_dom"/>
</dbReference>
<dbReference type="PANTHER" id="PTHR42901:SF1">
    <property type="entry name" value="ALCOHOL DEHYDROGENASE"/>
    <property type="match status" value="1"/>
</dbReference>
<name>A0A1E7ELX9_9STRA</name>
<dbReference type="OrthoDB" id="5545019at2759"/>
<feature type="non-terminal residue" evidence="4">
    <location>
        <position position="207"/>
    </location>
</feature>
<dbReference type="SMART" id="SM00822">
    <property type="entry name" value="PKS_KR"/>
    <property type="match status" value="1"/>
</dbReference>
<dbReference type="Pfam" id="PF00106">
    <property type="entry name" value="adh_short"/>
    <property type="match status" value="1"/>
</dbReference>
<evidence type="ECO:0000256" key="1">
    <source>
        <dbReference type="ARBA" id="ARBA00006484"/>
    </source>
</evidence>
<keyword evidence="5" id="KW-1185">Reference proteome</keyword>
<dbReference type="Gene3D" id="3.40.50.720">
    <property type="entry name" value="NAD(P)-binding Rossmann-like Domain"/>
    <property type="match status" value="1"/>
</dbReference>
<dbReference type="InParanoid" id="A0A1E7ELX9"/>
<sequence>AIITGASKGIGRAIVISLARRCSGNDIDGIILVARNKEKLDLLSNEITNCYYGIQTLVVQCDITSDHDISDMIKMIKSKNINITILIANAGVGDRADFINMTQPKMELILNTNIIGTTKLIHQVATQLMIQKQESNKRKRKRMIVLMSSIAGSVPGVPSSAVYAASKAYQRSFCSSLSRELESLDEEDDDDDDGSAVQVQCIMPGAV</sequence>
<comment type="similarity">
    <text evidence="1">Belongs to the short-chain dehydrogenases/reductases (SDR) family.</text>
</comment>
<evidence type="ECO:0000259" key="3">
    <source>
        <dbReference type="SMART" id="SM00822"/>
    </source>
</evidence>
<proteinExistence type="inferred from homology"/>
<organism evidence="4 5">
    <name type="scientific">Fragilariopsis cylindrus CCMP1102</name>
    <dbReference type="NCBI Taxonomy" id="635003"/>
    <lineage>
        <taxon>Eukaryota</taxon>
        <taxon>Sar</taxon>
        <taxon>Stramenopiles</taxon>
        <taxon>Ochrophyta</taxon>
        <taxon>Bacillariophyta</taxon>
        <taxon>Bacillariophyceae</taxon>
        <taxon>Bacillariophycidae</taxon>
        <taxon>Bacillariales</taxon>
        <taxon>Bacillariaceae</taxon>
        <taxon>Fragilariopsis</taxon>
    </lineage>
</organism>
<dbReference type="PANTHER" id="PTHR42901">
    <property type="entry name" value="ALCOHOL DEHYDROGENASE"/>
    <property type="match status" value="1"/>
</dbReference>
<dbReference type="Proteomes" id="UP000095751">
    <property type="component" value="Unassembled WGS sequence"/>
</dbReference>
<evidence type="ECO:0000256" key="2">
    <source>
        <dbReference type="ARBA" id="ARBA00023002"/>
    </source>
</evidence>